<feature type="transmembrane region" description="Helical" evidence="1">
    <location>
        <begin position="6"/>
        <end position="28"/>
    </location>
</feature>
<keyword evidence="1" id="KW-0472">Membrane</keyword>
<accession>A0A182LU69</accession>
<protein>
    <submittedName>
        <fullName evidence="2">Uncharacterized protein</fullName>
    </submittedName>
</protein>
<organism evidence="2 3">
    <name type="scientific">Anopheles culicifacies</name>
    <dbReference type="NCBI Taxonomy" id="139723"/>
    <lineage>
        <taxon>Eukaryota</taxon>
        <taxon>Metazoa</taxon>
        <taxon>Ecdysozoa</taxon>
        <taxon>Arthropoda</taxon>
        <taxon>Hexapoda</taxon>
        <taxon>Insecta</taxon>
        <taxon>Pterygota</taxon>
        <taxon>Neoptera</taxon>
        <taxon>Endopterygota</taxon>
        <taxon>Diptera</taxon>
        <taxon>Nematocera</taxon>
        <taxon>Culicoidea</taxon>
        <taxon>Culicidae</taxon>
        <taxon>Anophelinae</taxon>
        <taxon>Anopheles</taxon>
        <taxon>culicifacies species complex</taxon>
    </lineage>
</organism>
<sequence>MKHHSVAAAGTNGTKLMAALILLTAIIIKLRKTVVLVPSPPMIISRETQAHYKWYAIVARMVLRMGAVDIYCYSDDIFTEYRSRTAIVIHAATCYHARSHLYATRLSKHYARAVALSLSYWM</sequence>
<reference evidence="3" key="1">
    <citation type="submission" date="2013-09" db="EMBL/GenBank/DDBJ databases">
        <title>The Genome Sequence of Anopheles culicifacies species A.</title>
        <authorList>
            <consortium name="The Broad Institute Genomics Platform"/>
            <person name="Neafsey D.E."/>
            <person name="Besansky N."/>
            <person name="Howell P."/>
            <person name="Walton C."/>
            <person name="Young S.K."/>
            <person name="Zeng Q."/>
            <person name="Gargeya S."/>
            <person name="Fitzgerald M."/>
            <person name="Haas B."/>
            <person name="Abouelleil A."/>
            <person name="Allen A.W."/>
            <person name="Alvarado L."/>
            <person name="Arachchi H.M."/>
            <person name="Berlin A.M."/>
            <person name="Chapman S.B."/>
            <person name="Gainer-Dewar J."/>
            <person name="Goldberg J."/>
            <person name="Griggs A."/>
            <person name="Gujja S."/>
            <person name="Hansen M."/>
            <person name="Howarth C."/>
            <person name="Imamovic A."/>
            <person name="Ireland A."/>
            <person name="Larimer J."/>
            <person name="McCowan C."/>
            <person name="Murphy C."/>
            <person name="Pearson M."/>
            <person name="Poon T.W."/>
            <person name="Priest M."/>
            <person name="Roberts A."/>
            <person name="Saif S."/>
            <person name="Shea T."/>
            <person name="Sisk P."/>
            <person name="Sykes S."/>
            <person name="Wortman J."/>
            <person name="Nusbaum C."/>
            <person name="Birren B."/>
        </authorList>
    </citation>
    <scope>NUCLEOTIDE SEQUENCE [LARGE SCALE GENOMIC DNA]</scope>
    <source>
        <strain evidence="3">A-37</strain>
    </source>
</reference>
<evidence type="ECO:0000313" key="3">
    <source>
        <dbReference type="Proteomes" id="UP000075883"/>
    </source>
</evidence>
<name>A0A182LU69_9DIPT</name>
<evidence type="ECO:0000313" key="2">
    <source>
        <dbReference type="EnsemblMetazoa" id="ACUA002067-PA"/>
    </source>
</evidence>
<dbReference type="VEuPathDB" id="VectorBase:ACUA002067"/>
<dbReference type="AlphaFoldDB" id="A0A182LU69"/>
<dbReference type="EnsemblMetazoa" id="ACUA002067-RA">
    <property type="protein sequence ID" value="ACUA002067-PA"/>
    <property type="gene ID" value="ACUA002067"/>
</dbReference>
<reference evidence="2" key="2">
    <citation type="submission" date="2020-05" db="UniProtKB">
        <authorList>
            <consortium name="EnsemblMetazoa"/>
        </authorList>
    </citation>
    <scope>IDENTIFICATION</scope>
    <source>
        <strain evidence="2">A-37</strain>
    </source>
</reference>
<evidence type="ECO:0000256" key="1">
    <source>
        <dbReference type="SAM" id="Phobius"/>
    </source>
</evidence>
<keyword evidence="1" id="KW-1133">Transmembrane helix</keyword>
<keyword evidence="1" id="KW-0812">Transmembrane</keyword>
<dbReference type="Proteomes" id="UP000075883">
    <property type="component" value="Unassembled WGS sequence"/>
</dbReference>
<proteinExistence type="predicted"/>
<keyword evidence="3" id="KW-1185">Reference proteome</keyword>
<dbReference type="EMBL" id="AXCM01004248">
    <property type="status" value="NOT_ANNOTATED_CDS"/>
    <property type="molecule type" value="Genomic_DNA"/>
</dbReference>